<dbReference type="Proteomes" id="UP000193834">
    <property type="component" value="Unassembled WGS sequence"/>
</dbReference>
<dbReference type="GO" id="GO:0009253">
    <property type="term" value="P:peptidoglycan catabolic process"/>
    <property type="evidence" value="ECO:0007669"/>
    <property type="project" value="InterPro"/>
</dbReference>
<evidence type="ECO:0000313" key="3">
    <source>
        <dbReference type="EMBL" id="SMG52016.1"/>
    </source>
</evidence>
<organism evidence="3 4">
    <name type="scientific">Paenibacillus aquistagni</name>
    <dbReference type="NCBI Taxonomy" id="1852522"/>
    <lineage>
        <taxon>Bacteria</taxon>
        <taxon>Bacillati</taxon>
        <taxon>Bacillota</taxon>
        <taxon>Bacilli</taxon>
        <taxon>Bacillales</taxon>
        <taxon>Paenibacillaceae</taxon>
        <taxon>Paenibacillus</taxon>
    </lineage>
</organism>
<evidence type="ECO:0000259" key="2">
    <source>
        <dbReference type="SMART" id="SM00646"/>
    </source>
</evidence>
<dbReference type="Pfam" id="PF07833">
    <property type="entry name" value="Cu_amine_oxidN1"/>
    <property type="match status" value="1"/>
</dbReference>
<dbReference type="Gene3D" id="3.40.630.40">
    <property type="entry name" value="Zn-dependent exopeptidases"/>
    <property type="match status" value="1"/>
</dbReference>
<dbReference type="CDD" id="cd02696">
    <property type="entry name" value="MurNAc-LAA"/>
    <property type="match status" value="1"/>
</dbReference>
<dbReference type="Pfam" id="PF01520">
    <property type="entry name" value="Amidase_3"/>
    <property type="match status" value="1"/>
</dbReference>
<evidence type="ECO:0000313" key="4">
    <source>
        <dbReference type="Proteomes" id="UP000193834"/>
    </source>
</evidence>
<dbReference type="SUPFAM" id="SSF53187">
    <property type="entry name" value="Zn-dependent exopeptidases"/>
    <property type="match status" value="1"/>
</dbReference>
<dbReference type="PANTHER" id="PTHR30404">
    <property type="entry name" value="N-ACETYLMURAMOYL-L-ALANINE AMIDASE"/>
    <property type="match status" value="1"/>
</dbReference>
<feature type="domain" description="MurNAc-LAA" evidence="2">
    <location>
        <begin position="66"/>
        <end position="179"/>
    </location>
</feature>
<keyword evidence="1" id="KW-0378">Hydrolase</keyword>
<protein>
    <submittedName>
        <fullName evidence="3">N-acetylmuramoyl-L-alanine amidase</fullName>
    </submittedName>
</protein>
<proteinExistence type="predicted"/>
<name>A0A1X7LDS0_9BACL</name>
<dbReference type="InterPro" id="IPR002508">
    <property type="entry name" value="MurNAc-LAA_cat"/>
</dbReference>
<dbReference type="InterPro" id="IPR012854">
    <property type="entry name" value="Cu_amine_oxidase-like_N"/>
</dbReference>
<dbReference type="SUPFAM" id="SSF55383">
    <property type="entry name" value="Copper amine oxidase, domain N"/>
    <property type="match status" value="1"/>
</dbReference>
<dbReference type="PANTHER" id="PTHR30404:SF0">
    <property type="entry name" value="N-ACETYLMURAMOYL-L-ALANINE AMIDASE AMIC"/>
    <property type="match status" value="1"/>
</dbReference>
<evidence type="ECO:0000256" key="1">
    <source>
        <dbReference type="ARBA" id="ARBA00022801"/>
    </source>
</evidence>
<dbReference type="OrthoDB" id="9763643at2"/>
<dbReference type="GO" id="GO:0030288">
    <property type="term" value="C:outer membrane-bounded periplasmic space"/>
    <property type="evidence" value="ECO:0007669"/>
    <property type="project" value="TreeGrafter"/>
</dbReference>
<keyword evidence="4" id="KW-1185">Reference proteome</keyword>
<dbReference type="RefSeq" id="WP_085495923.1">
    <property type="nucleotide sequence ID" value="NZ_FXAZ01000004.1"/>
</dbReference>
<dbReference type="EMBL" id="FXAZ01000004">
    <property type="protein sequence ID" value="SMG52016.1"/>
    <property type="molecule type" value="Genomic_DNA"/>
</dbReference>
<dbReference type="STRING" id="1852522.SAMN06295960_3332"/>
<dbReference type="SMART" id="SM00646">
    <property type="entry name" value="Ami_3"/>
    <property type="match status" value="1"/>
</dbReference>
<dbReference type="GO" id="GO:0008745">
    <property type="term" value="F:N-acetylmuramoyl-L-alanine amidase activity"/>
    <property type="evidence" value="ECO:0007669"/>
    <property type="project" value="InterPro"/>
</dbReference>
<sequence length="242" mass="25828">MPDKIVMWDPGHGGTDSGAVGNGLREKDIVLRIALEASRRLMAEYDGVTSLLTRSTDVFIELTARTDMANKAEADVFVSIHCNSGGGAGGFESYIYNGTTDQTTVALQKVLHSEIMSRLKPFSVNDRGQKKANFHVLRQTSMPAILTENLFVDVVSDAAKLNNPDVIEALVSGHVAGVAKTLGLVKKPVDPNAVTIAVDGQFVSTGININGTTYAPVRALAESLGAAVSWNQEKKRVDITTS</sequence>
<reference evidence="3 4" key="1">
    <citation type="submission" date="2017-04" db="EMBL/GenBank/DDBJ databases">
        <authorList>
            <person name="Afonso C.L."/>
            <person name="Miller P.J."/>
            <person name="Scott M.A."/>
            <person name="Spackman E."/>
            <person name="Goraichik I."/>
            <person name="Dimitrov K.M."/>
            <person name="Suarez D.L."/>
            <person name="Swayne D.E."/>
        </authorList>
    </citation>
    <scope>NUCLEOTIDE SEQUENCE [LARGE SCALE GENOMIC DNA]</scope>
    <source>
        <strain evidence="3 4">11</strain>
    </source>
</reference>
<dbReference type="AlphaFoldDB" id="A0A1X7LDS0"/>
<accession>A0A1X7LDS0</accession>
<gene>
    <name evidence="3" type="ORF">SAMN06295960_3332</name>
</gene>
<dbReference type="InterPro" id="IPR036582">
    <property type="entry name" value="Mao_N_sf"/>
</dbReference>
<dbReference type="InterPro" id="IPR050695">
    <property type="entry name" value="N-acetylmuramoyl_amidase_3"/>
</dbReference>